<feature type="domain" description="Aldehyde dehydrogenase" evidence="11">
    <location>
        <begin position="11"/>
        <end position="475"/>
    </location>
</feature>
<evidence type="ECO:0000313" key="12">
    <source>
        <dbReference type="EMBL" id="MBB5535680.1"/>
    </source>
</evidence>
<dbReference type="SUPFAM" id="SSF53720">
    <property type="entry name" value="ALDH-like"/>
    <property type="match status" value="1"/>
</dbReference>
<evidence type="ECO:0000313" key="13">
    <source>
        <dbReference type="Proteomes" id="UP000585507"/>
    </source>
</evidence>
<reference evidence="12 13" key="1">
    <citation type="submission" date="2020-08" db="EMBL/GenBank/DDBJ databases">
        <title>Genomic Encyclopedia of Type Strains, Phase IV (KMG-V): Genome sequencing to study the core and pangenomes of soil and plant-associated prokaryotes.</title>
        <authorList>
            <person name="Whitman W."/>
        </authorList>
    </citation>
    <scope>NUCLEOTIDE SEQUENCE [LARGE SCALE GENOMIC DNA]</scope>
    <source>
        <strain evidence="12 13">SEMIA 4084</strain>
    </source>
</reference>
<evidence type="ECO:0000256" key="4">
    <source>
        <dbReference type="ARBA" id="ARBA00022958"/>
    </source>
</evidence>
<dbReference type="InterPro" id="IPR016162">
    <property type="entry name" value="Ald_DH_N"/>
</dbReference>
<dbReference type="InterPro" id="IPR029510">
    <property type="entry name" value="Ald_DH_CS_GLU"/>
</dbReference>
<evidence type="ECO:0000256" key="3">
    <source>
        <dbReference type="ARBA" id="ARBA00022857"/>
    </source>
</evidence>
<sequence length="505" mass="54780">MQNKFFIDGQWVAPADGTMLPVIDPATEEVFHHIPAAGAAEAEAAVKAAREAFDNGPWPRLSGKERAKYLRAMAQGIRDRLAELAHMENRDNGKPLPESEWDLTDAAGCFDFYADLAEELDGEVEEVKLADARFVSKAVREPLGVAVAIVPWNYPLLMASWKVAPALAAGCTMILKPAETTSLTALELGAIAENAGLPKGVLNILSGKGSVVGQALIEHCQVDKVAFTGSGPVGSRIMAAGAKDIKRISLELGGKSPFIVFADSDIEKAVEWIMFGIFWNQGQVCSATSRVLVEAPLYPKLLERLIEEAKRITIGNGLDEGTLLGPLVNKGQYEDVLRHIERAVEQGATVACGGTRPEGFEKGYYLEPTILTDMALDSDAWVEEIFGPVVCIRPFESEQEAIRLANDSRFGLAAAVMSADDQRCERVASAFRAGIVWINCSQPTFTEAPWGGYKQSGIGRELGRWGLDNYLETSSISCSSIARAKAAMCWSVARPIFRVRPFSTR</sequence>
<keyword evidence="4" id="KW-0630">Potassium</keyword>
<feature type="active site" evidence="9">
    <location>
        <position position="251"/>
    </location>
</feature>
<organism evidence="12 13">
    <name type="scientific">Rhizobium giardinii</name>
    <dbReference type="NCBI Taxonomy" id="56731"/>
    <lineage>
        <taxon>Bacteria</taxon>
        <taxon>Pseudomonadati</taxon>
        <taxon>Pseudomonadota</taxon>
        <taxon>Alphaproteobacteria</taxon>
        <taxon>Hyphomicrobiales</taxon>
        <taxon>Rhizobiaceae</taxon>
        <taxon>Rhizobium/Agrobacterium group</taxon>
        <taxon>Rhizobium</taxon>
    </lineage>
</organism>
<dbReference type="Gene3D" id="3.40.605.10">
    <property type="entry name" value="Aldehyde Dehydrogenase, Chain A, domain 1"/>
    <property type="match status" value="1"/>
</dbReference>
<comment type="pathway">
    <text evidence="8">Amine and polyamine biosynthesis; betaine biosynthesis via choline pathway; betaine from betaine aldehyde: step 1/1.</text>
</comment>
<evidence type="ECO:0000256" key="5">
    <source>
        <dbReference type="ARBA" id="ARBA00023002"/>
    </source>
</evidence>
<dbReference type="InterPro" id="IPR016161">
    <property type="entry name" value="Ald_DH/histidinol_DH"/>
</dbReference>
<name>A0A7W8UCP0_9HYPH</name>
<keyword evidence="7" id="KW-0558">Oxidation</keyword>
<evidence type="ECO:0000256" key="1">
    <source>
        <dbReference type="ARBA" id="ARBA00009986"/>
    </source>
</evidence>
<protein>
    <submittedName>
        <fullName evidence="12">Betaine-aldehyde dehydrogenase</fullName>
        <ecNumber evidence="12">1.2.1.8</ecNumber>
    </submittedName>
</protein>
<dbReference type="Proteomes" id="UP000585507">
    <property type="component" value="Unassembled WGS sequence"/>
</dbReference>
<gene>
    <name evidence="12" type="ORF">GGD55_002384</name>
</gene>
<dbReference type="EMBL" id="JACHBK010000005">
    <property type="protein sequence ID" value="MBB5535680.1"/>
    <property type="molecule type" value="Genomic_DNA"/>
</dbReference>
<evidence type="ECO:0000256" key="10">
    <source>
        <dbReference type="RuleBase" id="RU003345"/>
    </source>
</evidence>
<keyword evidence="13" id="KW-1185">Reference proteome</keyword>
<dbReference type="CDD" id="cd07110">
    <property type="entry name" value="ALDH_F10_BADH"/>
    <property type="match status" value="1"/>
</dbReference>
<dbReference type="Gene3D" id="3.40.309.10">
    <property type="entry name" value="Aldehyde Dehydrogenase, Chain A, domain 2"/>
    <property type="match status" value="1"/>
</dbReference>
<dbReference type="InterPro" id="IPR016160">
    <property type="entry name" value="Ald_DH_CS_CYS"/>
</dbReference>
<evidence type="ECO:0000256" key="6">
    <source>
        <dbReference type="ARBA" id="ARBA00023027"/>
    </source>
</evidence>
<keyword evidence="6" id="KW-0520">NAD</keyword>
<evidence type="ECO:0000259" key="11">
    <source>
        <dbReference type="Pfam" id="PF00171"/>
    </source>
</evidence>
<evidence type="ECO:0000256" key="8">
    <source>
        <dbReference type="ARBA" id="ARBA00037921"/>
    </source>
</evidence>
<dbReference type="FunFam" id="3.40.605.10:FF:000007">
    <property type="entry name" value="NAD/NADP-dependent betaine aldehyde dehydrogenase"/>
    <property type="match status" value="1"/>
</dbReference>
<dbReference type="PANTHER" id="PTHR43860:SF2">
    <property type="entry name" value="BETAINE ALDEHYDE DEHYDROGENASE-RELATED"/>
    <property type="match status" value="1"/>
</dbReference>
<dbReference type="EC" id="1.2.1.8" evidence="12"/>
<evidence type="ECO:0000256" key="7">
    <source>
        <dbReference type="ARBA" id="ARBA00023097"/>
    </source>
</evidence>
<dbReference type="PANTHER" id="PTHR43860">
    <property type="entry name" value="BETAINE ALDEHYDE DEHYDROGENASE"/>
    <property type="match status" value="1"/>
</dbReference>
<evidence type="ECO:0000256" key="9">
    <source>
        <dbReference type="PROSITE-ProRule" id="PRU10007"/>
    </source>
</evidence>
<evidence type="ECO:0000256" key="2">
    <source>
        <dbReference type="ARBA" id="ARBA00022723"/>
    </source>
</evidence>
<dbReference type="PROSITE" id="PS00070">
    <property type="entry name" value="ALDEHYDE_DEHYDR_CYS"/>
    <property type="match status" value="1"/>
</dbReference>
<keyword evidence="5 10" id="KW-0560">Oxidoreductase</keyword>
<keyword evidence="3" id="KW-0521">NADP</keyword>
<dbReference type="PROSITE" id="PS00687">
    <property type="entry name" value="ALDEHYDE_DEHYDR_GLU"/>
    <property type="match status" value="1"/>
</dbReference>
<dbReference type="Pfam" id="PF00171">
    <property type="entry name" value="Aldedh"/>
    <property type="match status" value="1"/>
</dbReference>
<dbReference type="RefSeq" id="WP_018325408.1">
    <property type="nucleotide sequence ID" value="NZ_JACHBK010000005.1"/>
</dbReference>
<keyword evidence="2" id="KW-0479">Metal-binding</keyword>
<comment type="similarity">
    <text evidence="1 10">Belongs to the aldehyde dehydrogenase family.</text>
</comment>
<dbReference type="AlphaFoldDB" id="A0A7W8UCP0"/>
<dbReference type="InterPro" id="IPR016163">
    <property type="entry name" value="Ald_DH_C"/>
</dbReference>
<dbReference type="FunFam" id="3.40.309.10:FF:000012">
    <property type="entry name" value="Betaine aldehyde dehydrogenase"/>
    <property type="match status" value="1"/>
</dbReference>
<comment type="caution">
    <text evidence="12">The sequence shown here is derived from an EMBL/GenBank/DDBJ whole genome shotgun (WGS) entry which is preliminary data.</text>
</comment>
<dbReference type="GO" id="GO:0046872">
    <property type="term" value="F:metal ion binding"/>
    <property type="evidence" value="ECO:0007669"/>
    <property type="project" value="UniProtKB-KW"/>
</dbReference>
<proteinExistence type="inferred from homology"/>
<dbReference type="InterPro" id="IPR015590">
    <property type="entry name" value="Aldehyde_DH_dom"/>
</dbReference>
<accession>A0A7W8UCP0</accession>
<dbReference type="GO" id="GO:0008802">
    <property type="term" value="F:betaine-aldehyde dehydrogenase (NAD+) activity"/>
    <property type="evidence" value="ECO:0007669"/>
    <property type="project" value="UniProtKB-EC"/>
</dbReference>